<organism evidence="2">
    <name type="scientific">viral metagenome</name>
    <dbReference type="NCBI Taxonomy" id="1070528"/>
    <lineage>
        <taxon>unclassified sequences</taxon>
        <taxon>metagenomes</taxon>
        <taxon>organismal metagenomes</taxon>
    </lineage>
</organism>
<feature type="region of interest" description="Disordered" evidence="1">
    <location>
        <begin position="117"/>
        <end position="148"/>
    </location>
</feature>
<dbReference type="EMBL" id="MN738946">
    <property type="protein sequence ID" value="QHT32651.1"/>
    <property type="molecule type" value="Genomic_DNA"/>
</dbReference>
<evidence type="ECO:0000313" key="2">
    <source>
        <dbReference type="EMBL" id="QHT32651.1"/>
    </source>
</evidence>
<feature type="compositionally biased region" description="Basic and acidic residues" evidence="1">
    <location>
        <begin position="117"/>
        <end position="127"/>
    </location>
</feature>
<evidence type="ECO:0000256" key="1">
    <source>
        <dbReference type="SAM" id="MobiDB-lite"/>
    </source>
</evidence>
<name>A0A6C0EVD4_9ZZZZ</name>
<proteinExistence type="predicted"/>
<dbReference type="AlphaFoldDB" id="A0A6C0EVD4"/>
<reference evidence="2" key="1">
    <citation type="journal article" date="2020" name="Nature">
        <title>Giant virus diversity and host interactions through global metagenomics.</title>
        <authorList>
            <person name="Schulz F."/>
            <person name="Roux S."/>
            <person name="Paez-Espino D."/>
            <person name="Jungbluth S."/>
            <person name="Walsh D.A."/>
            <person name="Denef V.J."/>
            <person name="McMahon K.D."/>
            <person name="Konstantinidis K.T."/>
            <person name="Eloe-Fadrosh E.A."/>
            <person name="Kyrpides N.C."/>
            <person name="Woyke T."/>
        </authorList>
    </citation>
    <scope>NUCLEOTIDE SEQUENCE</scope>
    <source>
        <strain evidence="2">GVMAG-M-3300009161-30</strain>
    </source>
</reference>
<sequence>MSDLKKTIKINPEIFNLSGGRSKKMTEKKRHTQPLLINPNSLKKQFLNRIKEHKIKEKREKDDNNRNKFNLNQSAVNVLSNKQTDAGKFTDEFYDSINYLTSLSKQNKDVNEKLKTEKMQQRKREQIANRTLRNPNTYTSSGGTGYSSPHVELELPEELMEQLPSQLPTQFISPLPMQPVEMKLNYSTDNSVPYGCLKNGMKPTYRTWNHTQKNYSSGPIANTEIINAPILHSNIISDRERKLELLKNKIKSQQMQENTMMTQNLIQRPIISAPVPVLVPVASANMSHLIVNTEPMNMNYTEDVSIIEPFASNAITSNSITDNSITDNSITDNSIMNNPITDNSIMNNPIIARPVTPPPENELSILINEPRKLIKRTIRRKYTLGKSKIYNKVSILIKSGHTRKNVINAHKELKKTSINEVKKYLRAHGLLKIGSNAPNNVIRKTFEAAMLSGEITNNNADTLMHNFLKDTGDM</sequence>
<protein>
    <submittedName>
        <fullName evidence="2">Uncharacterized protein</fullName>
    </submittedName>
</protein>
<accession>A0A6C0EVD4</accession>